<evidence type="ECO:0000256" key="1">
    <source>
        <dbReference type="SAM" id="MobiDB-lite"/>
    </source>
</evidence>
<reference evidence="2 3" key="1">
    <citation type="journal article" date="2024" name="G3 (Bethesda)">
        <title>Genome assembly of Hibiscus sabdariffa L. provides insights into metabolisms of medicinal natural products.</title>
        <authorList>
            <person name="Kim T."/>
        </authorList>
    </citation>
    <scope>NUCLEOTIDE SEQUENCE [LARGE SCALE GENOMIC DNA]</scope>
    <source>
        <strain evidence="2">TK-2024</strain>
        <tissue evidence="2">Old leaves</tissue>
    </source>
</reference>
<protein>
    <submittedName>
        <fullName evidence="2">Uncharacterized protein</fullName>
    </submittedName>
</protein>
<evidence type="ECO:0000313" key="2">
    <source>
        <dbReference type="EMBL" id="KAK9018560.1"/>
    </source>
</evidence>
<organism evidence="2 3">
    <name type="scientific">Hibiscus sabdariffa</name>
    <name type="common">roselle</name>
    <dbReference type="NCBI Taxonomy" id="183260"/>
    <lineage>
        <taxon>Eukaryota</taxon>
        <taxon>Viridiplantae</taxon>
        <taxon>Streptophyta</taxon>
        <taxon>Embryophyta</taxon>
        <taxon>Tracheophyta</taxon>
        <taxon>Spermatophyta</taxon>
        <taxon>Magnoliopsida</taxon>
        <taxon>eudicotyledons</taxon>
        <taxon>Gunneridae</taxon>
        <taxon>Pentapetalae</taxon>
        <taxon>rosids</taxon>
        <taxon>malvids</taxon>
        <taxon>Malvales</taxon>
        <taxon>Malvaceae</taxon>
        <taxon>Malvoideae</taxon>
        <taxon>Hibiscus</taxon>
    </lineage>
</organism>
<dbReference type="EMBL" id="JBBPBN010000019">
    <property type="protein sequence ID" value="KAK9018560.1"/>
    <property type="molecule type" value="Genomic_DNA"/>
</dbReference>
<name>A0ABR2S0D9_9ROSI</name>
<proteinExistence type="predicted"/>
<dbReference type="Proteomes" id="UP001396334">
    <property type="component" value="Unassembled WGS sequence"/>
</dbReference>
<sequence length="115" mass="12677">MSAEKRTSAEIFGQGRKGNSTGITIGSEYSPEQPSIKIMIRKGRKDHKSWIQSPCTKSLLGVQVSAERSSALIKDKPIAQQDALPRSEFQPRLLPGQDPLSLKRHPLCHPVQADC</sequence>
<keyword evidence="3" id="KW-1185">Reference proteome</keyword>
<gene>
    <name evidence="2" type="ORF">V6N11_001531</name>
</gene>
<feature type="region of interest" description="Disordered" evidence="1">
    <location>
        <begin position="1"/>
        <end position="29"/>
    </location>
</feature>
<evidence type="ECO:0000313" key="3">
    <source>
        <dbReference type="Proteomes" id="UP001396334"/>
    </source>
</evidence>
<accession>A0ABR2S0D9</accession>
<comment type="caution">
    <text evidence="2">The sequence shown here is derived from an EMBL/GenBank/DDBJ whole genome shotgun (WGS) entry which is preliminary data.</text>
</comment>